<keyword evidence="11" id="KW-1185">Reference proteome</keyword>
<dbReference type="GO" id="GO:0006004">
    <property type="term" value="P:fucose metabolic process"/>
    <property type="evidence" value="ECO:0007669"/>
    <property type="project" value="UniProtKB-KW"/>
</dbReference>
<keyword evidence="3" id="KW-0808">Transferase</keyword>
<dbReference type="AlphaFoldDB" id="A0A433DBR5"/>
<keyword evidence="9" id="KW-1133">Transmembrane helix</keyword>
<dbReference type="EMBL" id="RBNI01003514">
    <property type="protein sequence ID" value="RUP48274.1"/>
    <property type="molecule type" value="Genomic_DNA"/>
</dbReference>
<comment type="caution">
    <text evidence="10">The sequence shown here is derived from an EMBL/GenBank/DDBJ whole genome shotgun (WGS) entry which is preliminary data.</text>
</comment>
<comment type="pathway">
    <text evidence="2">Protein modification; protein glycosylation.</text>
</comment>
<keyword evidence="9" id="KW-0812">Transmembrane</keyword>
<feature type="transmembrane region" description="Helical" evidence="9">
    <location>
        <begin position="12"/>
        <end position="33"/>
    </location>
</feature>
<evidence type="ECO:0000256" key="3">
    <source>
        <dbReference type="ARBA" id="ARBA00022679"/>
    </source>
</evidence>
<comment type="similarity">
    <text evidence="7">Belongs to the glycosyltransferase 68 family.</text>
</comment>
<evidence type="ECO:0000256" key="1">
    <source>
        <dbReference type="ARBA" id="ARBA00004240"/>
    </source>
</evidence>
<gene>
    <name evidence="10" type="ORF">BC936DRAFT_144765</name>
</gene>
<dbReference type="Pfam" id="PF10250">
    <property type="entry name" value="O-FucT"/>
    <property type="match status" value="1"/>
</dbReference>
<reference evidence="10 11" key="1">
    <citation type="journal article" date="2018" name="New Phytol.">
        <title>Phylogenomics of Endogonaceae and evolution of mycorrhizas within Mucoromycota.</title>
        <authorList>
            <person name="Chang Y."/>
            <person name="Desiro A."/>
            <person name="Na H."/>
            <person name="Sandor L."/>
            <person name="Lipzen A."/>
            <person name="Clum A."/>
            <person name="Barry K."/>
            <person name="Grigoriev I.V."/>
            <person name="Martin F.M."/>
            <person name="Stajich J.E."/>
            <person name="Smith M.E."/>
            <person name="Bonito G."/>
            <person name="Spatafora J.W."/>
        </authorList>
    </citation>
    <scope>NUCLEOTIDE SEQUENCE [LARGE SCALE GENOMIC DNA]</scope>
    <source>
        <strain evidence="10 11">GMNB39</strain>
    </source>
</reference>
<dbReference type="PANTHER" id="PTHR13398">
    <property type="entry name" value="GDP-FUCOSE PROTEIN O-FUCOSYLTRANSFERASE 2"/>
    <property type="match status" value="1"/>
</dbReference>
<keyword evidence="9" id="KW-0472">Membrane</keyword>
<evidence type="ECO:0000256" key="4">
    <source>
        <dbReference type="ARBA" id="ARBA00022824"/>
    </source>
</evidence>
<name>A0A433DBR5_9FUNG</name>
<accession>A0A433DBR5</accession>
<dbReference type="Gene3D" id="3.40.50.11350">
    <property type="match status" value="1"/>
</dbReference>
<keyword evidence="4" id="KW-0256">Endoplasmic reticulum</keyword>
<evidence type="ECO:0000256" key="2">
    <source>
        <dbReference type="ARBA" id="ARBA00004922"/>
    </source>
</evidence>
<dbReference type="Proteomes" id="UP000268093">
    <property type="component" value="Unassembled WGS sequence"/>
</dbReference>
<evidence type="ECO:0000256" key="7">
    <source>
        <dbReference type="ARBA" id="ARBA00025803"/>
    </source>
</evidence>
<evidence type="ECO:0000256" key="6">
    <source>
        <dbReference type="ARBA" id="ARBA00023277"/>
    </source>
</evidence>
<dbReference type="OrthoDB" id="3345970at2759"/>
<dbReference type="InterPro" id="IPR045130">
    <property type="entry name" value="OFUT2-like"/>
</dbReference>
<protein>
    <recommendedName>
        <fullName evidence="8">GDP-fucose protein O-fucosyltransferase 2</fullName>
    </recommendedName>
</protein>
<proteinExistence type="inferred from homology"/>
<comment type="subcellular location">
    <subcellularLocation>
        <location evidence="1">Endoplasmic reticulum</location>
    </subcellularLocation>
</comment>
<dbReference type="GO" id="GO:0046922">
    <property type="term" value="F:peptide-O-fucosyltransferase activity"/>
    <property type="evidence" value="ECO:0007669"/>
    <property type="project" value="InterPro"/>
</dbReference>
<sequence length="642" mass="74148">MAAYKTFLYSSRHILTCLLFVAIFLLIFVSLHLRVSDDDTEIVHRPENTTADQSPADEPVALQENSEHHDRFLTLNYITGLGLNNLRYEIEHHVYFAYLTNRTLVIPTHLHMRGWLVFFFSIMRFHPKGALTITRKSCIIHSYHPGMCMIEGHYVNNRSDDAHSPNRWGMPIANFFDLAYLRQYVKVITVTEFLQRQLDRNPTLHHISAALASNKILEDLANGGLNLQSYAPDLTFQNFNMFNYLHRQQEGVIPIDDTAPILDLFRTRLPNYPPADPSLEEDVARDLLELDDIVEAPIWGYINIFNMAIDQEYNMTVRVLSPREWSARDPKHGWIAPDESIDWARKSRGSKYAKYSSPIAVAGLRQRLSMPDLHNVQILHLDGDAHNVGFHPVKFSSLEGRRVYDNVVLDWVRFAKPVWDTYKYAKGKMDRRTGGKPYLTFHLRRGDFLKLGWIGSSLPDPDKLITIYQRAIVDLNLKYKTMVLDKWDADRQEATRHLAEWESATSLTQDNAQPGDPPIPTLTRPPIFDIPSPLPLSPYTFIATDEEDWDIVTRLNVLNGTTLFNLLADDRHDDDQDQENYYDRNYQLAVFRDWLGMVDQLMCRDGWWFVGSDLSSVTGGVFNLRKGLALDAKLTSYIREFE</sequence>
<dbReference type="InterPro" id="IPR019378">
    <property type="entry name" value="GDP-Fuc_O-FucTrfase"/>
</dbReference>
<evidence type="ECO:0000256" key="5">
    <source>
        <dbReference type="ARBA" id="ARBA00023253"/>
    </source>
</evidence>
<evidence type="ECO:0000313" key="10">
    <source>
        <dbReference type="EMBL" id="RUP48274.1"/>
    </source>
</evidence>
<evidence type="ECO:0000256" key="9">
    <source>
        <dbReference type="SAM" id="Phobius"/>
    </source>
</evidence>
<dbReference type="PANTHER" id="PTHR13398:SF0">
    <property type="entry name" value="GDP-FUCOSE PROTEIN O-FUCOSYLTRANSFERASE 2"/>
    <property type="match status" value="1"/>
</dbReference>
<organism evidence="10 11">
    <name type="scientific">Jimgerdemannia flammicorona</name>
    <dbReference type="NCBI Taxonomy" id="994334"/>
    <lineage>
        <taxon>Eukaryota</taxon>
        <taxon>Fungi</taxon>
        <taxon>Fungi incertae sedis</taxon>
        <taxon>Mucoromycota</taxon>
        <taxon>Mucoromycotina</taxon>
        <taxon>Endogonomycetes</taxon>
        <taxon>Endogonales</taxon>
        <taxon>Endogonaceae</taxon>
        <taxon>Jimgerdemannia</taxon>
    </lineage>
</organism>
<keyword evidence="5" id="KW-0294">Fucose metabolism</keyword>
<keyword evidence="6" id="KW-0119">Carbohydrate metabolism</keyword>
<evidence type="ECO:0000313" key="11">
    <source>
        <dbReference type="Proteomes" id="UP000268093"/>
    </source>
</evidence>
<evidence type="ECO:0000256" key="8">
    <source>
        <dbReference type="ARBA" id="ARBA00026232"/>
    </source>
</evidence>